<dbReference type="GO" id="GO:0005783">
    <property type="term" value="C:endoplasmic reticulum"/>
    <property type="evidence" value="ECO:0007669"/>
    <property type="project" value="TreeGrafter"/>
</dbReference>
<keyword evidence="3 5" id="KW-1133">Transmembrane helix</keyword>
<dbReference type="PANTHER" id="PTHR46346">
    <property type="entry name" value="PHOSPHATIDYLINOSITOL N-ACETYLGLUCOSAMINYLTRANSFERASE SUBUNIT P"/>
    <property type="match status" value="1"/>
</dbReference>
<proteinExistence type="predicted"/>
<dbReference type="EMBL" id="CAXKWB010016719">
    <property type="protein sequence ID" value="CAL4116923.1"/>
    <property type="molecule type" value="Genomic_DNA"/>
</dbReference>
<evidence type="ECO:0000259" key="6">
    <source>
        <dbReference type="Pfam" id="PF08510"/>
    </source>
</evidence>
<dbReference type="InterPro" id="IPR052263">
    <property type="entry name" value="GPI_Anchor_Biosynth"/>
</dbReference>
<gene>
    <name evidence="7" type="ORF">MNOR_LOCUS21076</name>
</gene>
<dbReference type="GO" id="GO:0006506">
    <property type="term" value="P:GPI anchor biosynthetic process"/>
    <property type="evidence" value="ECO:0007669"/>
    <property type="project" value="TreeGrafter"/>
</dbReference>
<feature type="transmembrane region" description="Helical" evidence="5">
    <location>
        <begin position="12"/>
        <end position="31"/>
    </location>
</feature>
<feature type="domain" description="PIG-P" evidence="6">
    <location>
        <begin position="10"/>
        <end position="124"/>
    </location>
</feature>
<dbReference type="Pfam" id="PF08510">
    <property type="entry name" value="PIG-P"/>
    <property type="match status" value="1"/>
</dbReference>
<evidence type="ECO:0000313" key="7">
    <source>
        <dbReference type="EMBL" id="CAL4116923.1"/>
    </source>
</evidence>
<comment type="caution">
    <text evidence="7">The sequence shown here is derived from an EMBL/GenBank/DDBJ whole genome shotgun (WGS) entry which is preliminary data.</text>
</comment>
<evidence type="ECO:0000256" key="5">
    <source>
        <dbReference type="SAM" id="Phobius"/>
    </source>
</evidence>
<comment type="subcellular location">
    <subcellularLocation>
        <location evidence="1">Membrane</location>
        <topology evidence="1">Multi-pass membrane protein</topology>
    </subcellularLocation>
</comment>
<reference evidence="7 8" key="1">
    <citation type="submission" date="2024-05" db="EMBL/GenBank/DDBJ databases">
        <authorList>
            <person name="Wallberg A."/>
        </authorList>
    </citation>
    <scope>NUCLEOTIDE SEQUENCE [LARGE SCALE GENOMIC DNA]</scope>
</reference>
<protein>
    <recommendedName>
        <fullName evidence="6">PIG-P domain-containing protein</fullName>
    </recommendedName>
</protein>
<feature type="transmembrane region" description="Helical" evidence="5">
    <location>
        <begin position="51"/>
        <end position="72"/>
    </location>
</feature>
<evidence type="ECO:0000313" key="8">
    <source>
        <dbReference type="Proteomes" id="UP001497623"/>
    </source>
</evidence>
<keyword evidence="8" id="KW-1185">Reference proteome</keyword>
<sequence length="126" mass="14110">MATPAPSSGRSYYGFVLYLFGWGSLLAYLVWALVPHNYLASIGLTYLPQPYWAVALPSLFITLLLTFVFFIYPSINLLLTVSPGDLRTMVDSHTVSLHQQTNMDKCGVPPAYDLPLTEVCRNLYTE</sequence>
<evidence type="ECO:0000256" key="4">
    <source>
        <dbReference type="ARBA" id="ARBA00023136"/>
    </source>
</evidence>
<dbReference type="PANTHER" id="PTHR46346:SF1">
    <property type="entry name" value="PHOSPHATIDYLINOSITOL N-ACETYLGLUCOSAMINYLTRANSFERASE SUBUNIT P"/>
    <property type="match status" value="1"/>
</dbReference>
<keyword evidence="2 5" id="KW-0812">Transmembrane</keyword>
<dbReference type="AlphaFoldDB" id="A0AAV2R812"/>
<name>A0AAV2R812_MEGNR</name>
<evidence type="ECO:0000256" key="2">
    <source>
        <dbReference type="ARBA" id="ARBA00022692"/>
    </source>
</evidence>
<dbReference type="Proteomes" id="UP001497623">
    <property type="component" value="Unassembled WGS sequence"/>
</dbReference>
<organism evidence="7 8">
    <name type="scientific">Meganyctiphanes norvegica</name>
    <name type="common">Northern krill</name>
    <name type="synonym">Thysanopoda norvegica</name>
    <dbReference type="NCBI Taxonomy" id="48144"/>
    <lineage>
        <taxon>Eukaryota</taxon>
        <taxon>Metazoa</taxon>
        <taxon>Ecdysozoa</taxon>
        <taxon>Arthropoda</taxon>
        <taxon>Crustacea</taxon>
        <taxon>Multicrustacea</taxon>
        <taxon>Malacostraca</taxon>
        <taxon>Eumalacostraca</taxon>
        <taxon>Eucarida</taxon>
        <taxon>Euphausiacea</taxon>
        <taxon>Euphausiidae</taxon>
        <taxon>Meganyctiphanes</taxon>
    </lineage>
</organism>
<dbReference type="InterPro" id="IPR013717">
    <property type="entry name" value="PIG-P"/>
</dbReference>
<keyword evidence="4 5" id="KW-0472">Membrane</keyword>
<evidence type="ECO:0000256" key="1">
    <source>
        <dbReference type="ARBA" id="ARBA00004141"/>
    </source>
</evidence>
<evidence type="ECO:0000256" key="3">
    <source>
        <dbReference type="ARBA" id="ARBA00022989"/>
    </source>
</evidence>
<accession>A0AAV2R812</accession>
<dbReference type="GO" id="GO:0016020">
    <property type="term" value="C:membrane"/>
    <property type="evidence" value="ECO:0007669"/>
    <property type="project" value="UniProtKB-SubCell"/>
</dbReference>